<dbReference type="SMART" id="SM00342">
    <property type="entry name" value="HTH_ARAC"/>
    <property type="match status" value="1"/>
</dbReference>
<dbReference type="SUPFAM" id="SSF47384">
    <property type="entry name" value="Homodimeric domain of signal transducing histidine kinase"/>
    <property type="match status" value="1"/>
</dbReference>
<dbReference type="Gene3D" id="3.40.50.2300">
    <property type="match status" value="1"/>
</dbReference>
<feature type="domain" description="HTH araC/xylS-type" evidence="14">
    <location>
        <begin position="1350"/>
        <end position="1449"/>
    </location>
</feature>
<dbReference type="Gene3D" id="2.130.10.10">
    <property type="entry name" value="YVTN repeat-like/Quinoprotein amine dehydrogenase"/>
    <property type="match status" value="3"/>
</dbReference>
<dbReference type="GO" id="GO:0043565">
    <property type="term" value="F:sequence-specific DNA binding"/>
    <property type="evidence" value="ECO:0007669"/>
    <property type="project" value="InterPro"/>
</dbReference>
<feature type="domain" description="Response regulatory" evidence="16">
    <location>
        <begin position="1203"/>
        <end position="1318"/>
    </location>
</feature>
<keyword evidence="6 17" id="KW-0418">Kinase</keyword>
<dbReference type="PROSITE" id="PS00041">
    <property type="entry name" value="HTH_ARAC_FAMILY_1"/>
    <property type="match status" value="1"/>
</dbReference>
<dbReference type="OrthoDB" id="358279at2"/>
<dbReference type="Gene3D" id="1.10.10.60">
    <property type="entry name" value="Homeodomain-like"/>
    <property type="match status" value="1"/>
</dbReference>
<keyword evidence="3 12" id="KW-0597">Phosphoprotein</keyword>
<dbReference type="Proteomes" id="UP000184109">
    <property type="component" value="Unassembled WGS sequence"/>
</dbReference>
<dbReference type="SUPFAM" id="SSF63829">
    <property type="entry name" value="Calcium-dependent phosphotriesterase"/>
    <property type="match status" value="3"/>
</dbReference>
<dbReference type="InterPro" id="IPR018060">
    <property type="entry name" value="HTH_AraC"/>
</dbReference>
<evidence type="ECO:0000256" key="3">
    <source>
        <dbReference type="ARBA" id="ARBA00022553"/>
    </source>
</evidence>
<reference evidence="18" key="1">
    <citation type="submission" date="2016-11" db="EMBL/GenBank/DDBJ databases">
        <authorList>
            <person name="Varghese N."/>
            <person name="Submissions S."/>
        </authorList>
    </citation>
    <scope>NUCLEOTIDE SEQUENCE [LARGE SCALE GENOMIC DNA]</scope>
    <source>
        <strain evidence="18">DSM 100572</strain>
    </source>
</reference>
<keyword evidence="9" id="KW-0805">Transcription regulation</keyword>
<dbReference type="PROSITE" id="PS50109">
    <property type="entry name" value="HIS_KIN"/>
    <property type="match status" value="1"/>
</dbReference>
<keyword evidence="4" id="KW-0808">Transferase</keyword>
<feature type="coiled-coil region" evidence="13">
    <location>
        <begin position="870"/>
        <end position="908"/>
    </location>
</feature>
<dbReference type="SMART" id="SM00387">
    <property type="entry name" value="HATPase_c"/>
    <property type="match status" value="1"/>
</dbReference>
<dbReference type="Gene3D" id="2.60.40.10">
    <property type="entry name" value="Immunoglobulins"/>
    <property type="match status" value="1"/>
</dbReference>
<protein>
    <recommendedName>
        <fullName evidence="2">histidine kinase</fullName>
        <ecNumber evidence="2">2.7.13.3</ecNumber>
    </recommendedName>
</protein>
<evidence type="ECO:0000256" key="9">
    <source>
        <dbReference type="ARBA" id="ARBA00023015"/>
    </source>
</evidence>
<dbReference type="InterPro" id="IPR015943">
    <property type="entry name" value="WD40/YVTN_repeat-like_dom_sf"/>
</dbReference>
<dbReference type="InterPro" id="IPR018062">
    <property type="entry name" value="HTH_AraC-typ_CS"/>
</dbReference>
<name>A0A1M5SRN8_9FLAO</name>
<dbReference type="GO" id="GO:0000155">
    <property type="term" value="F:phosphorelay sensor kinase activity"/>
    <property type="evidence" value="ECO:0007669"/>
    <property type="project" value="InterPro"/>
</dbReference>
<dbReference type="GO" id="GO:0003700">
    <property type="term" value="F:DNA-binding transcription factor activity"/>
    <property type="evidence" value="ECO:0007669"/>
    <property type="project" value="InterPro"/>
</dbReference>
<dbReference type="PANTHER" id="PTHR43547">
    <property type="entry name" value="TWO-COMPONENT HISTIDINE KINASE"/>
    <property type="match status" value="1"/>
</dbReference>
<dbReference type="EC" id="2.7.13.3" evidence="2"/>
<dbReference type="EMBL" id="FQXQ01000001">
    <property type="protein sequence ID" value="SHH41234.1"/>
    <property type="molecule type" value="Genomic_DNA"/>
</dbReference>
<evidence type="ECO:0000256" key="13">
    <source>
        <dbReference type="SAM" id="Coils"/>
    </source>
</evidence>
<keyword evidence="5" id="KW-0547">Nucleotide-binding</keyword>
<evidence type="ECO:0000259" key="14">
    <source>
        <dbReference type="PROSITE" id="PS01124"/>
    </source>
</evidence>
<dbReference type="SUPFAM" id="SSF46689">
    <property type="entry name" value="Homeodomain-like"/>
    <property type="match status" value="1"/>
</dbReference>
<dbReference type="PRINTS" id="PR00344">
    <property type="entry name" value="BCTRLSENSOR"/>
</dbReference>
<dbReference type="PROSITE" id="PS01124">
    <property type="entry name" value="HTH_ARAC_FAMILY_2"/>
    <property type="match status" value="1"/>
</dbReference>
<dbReference type="CDD" id="cd17574">
    <property type="entry name" value="REC_OmpR"/>
    <property type="match status" value="1"/>
</dbReference>
<organism evidence="17 18">
    <name type="scientific">Wenyingzhuangia marina</name>
    <dbReference type="NCBI Taxonomy" id="1195760"/>
    <lineage>
        <taxon>Bacteria</taxon>
        <taxon>Pseudomonadati</taxon>
        <taxon>Bacteroidota</taxon>
        <taxon>Flavobacteriia</taxon>
        <taxon>Flavobacteriales</taxon>
        <taxon>Flavobacteriaceae</taxon>
        <taxon>Wenyingzhuangia</taxon>
    </lineage>
</organism>
<evidence type="ECO:0000313" key="18">
    <source>
        <dbReference type="Proteomes" id="UP000184109"/>
    </source>
</evidence>
<evidence type="ECO:0000256" key="8">
    <source>
        <dbReference type="ARBA" id="ARBA00023012"/>
    </source>
</evidence>
<evidence type="ECO:0000256" key="4">
    <source>
        <dbReference type="ARBA" id="ARBA00022679"/>
    </source>
</evidence>
<dbReference type="SUPFAM" id="SSF55874">
    <property type="entry name" value="ATPase domain of HSP90 chaperone/DNA topoisomerase II/histidine kinase"/>
    <property type="match status" value="1"/>
</dbReference>
<dbReference type="PANTHER" id="PTHR43547:SF2">
    <property type="entry name" value="HYBRID SIGNAL TRANSDUCTION HISTIDINE KINASE C"/>
    <property type="match status" value="1"/>
</dbReference>
<evidence type="ECO:0000313" key="17">
    <source>
        <dbReference type="EMBL" id="SHH41234.1"/>
    </source>
</evidence>
<dbReference type="PROSITE" id="PS50110">
    <property type="entry name" value="RESPONSE_REGULATORY"/>
    <property type="match status" value="1"/>
</dbReference>
<dbReference type="InterPro" id="IPR011123">
    <property type="entry name" value="Y_Y_Y"/>
</dbReference>
<dbReference type="InterPro" id="IPR036890">
    <property type="entry name" value="HATPase_C_sf"/>
</dbReference>
<feature type="modified residue" description="4-aspartylphosphate" evidence="12">
    <location>
        <position position="1251"/>
    </location>
</feature>
<evidence type="ECO:0000256" key="5">
    <source>
        <dbReference type="ARBA" id="ARBA00022741"/>
    </source>
</evidence>
<dbReference type="STRING" id="1195760.SAMN05444281_0478"/>
<feature type="domain" description="Histidine kinase" evidence="15">
    <location>
        <begin position="925"/>
        <end position="1151"/>
    </location>
</feature>
<dbReference type="Pfam" id="PF00072">
    <property type="entry name" value="Response_reg"/>
    <property type="match status" value="1"/>
</dbReference>
<dbReference type="SMART" id="SM00388">
    <property type="entry name" value="HisKA"/>
    <property type="match status" value="1"/>
</dbReference>
<dbReference type="InterPro" id="IPR011110">
    <property type="entry name" value="Reg_prop"/>
</dbReference>
<keyword evidence="13" id="KW-0175">Coiled coil</keyword>
<dbReference type="Pfam" id="PF07495">
    <property type="entry name" value="Y_Y_Y"/>
    <property type="match status" value="1"/>
</dbReference>
<dbReference type="SMART" id="SM00448">
    <property type="entry name" value="REC"/>
    <property type="match status" value="1"/>
</dbReference>
<dbReference type="InterPro" id="IPR009057">
    <property type="entry name" value="Homeodomain-like_sf"/>
</dbReference>
<dbReference type="InterPro" id="IPR003594">
    <property type="entry name" value="HATPase_dom"/>
</dbReference>
<dbReference type="RefSeq" id="WP_084730142.1">
    <property type="nucleotide sequence ID" value="NZ_BMEN01000001.1"/>
</dbReference>
<dbReference type="InterPro" id="IPR001789">
    <property type="entry name" value="Sig_transdc_resp-reg_receiver"/>
</dbReference>
<sequence>MLYKFHTKRQLLHNKYDSQQLHNLLKKISLLFASFLFCVSSAYTQNFDVRFNHITSDNGLSQNTIEDILKDSRGFVWFATRNGLNRYDGYSFKVYKAGNSEHDLSSNFIHSICEDLEGNLWIGTENGLNIFDTKTNTFSVLFQNPEDTNSISDNNISDIVCDKNGIIWAGTYTQGLIRIQKTTNAKYIFKRYQYTPNEPTGILSNTIHTLFIDKENNLWIGTDNGINKLDNSTNSFEPYRNISDEINPLSHNSVSVIFEDSFGYIWIGTWNGLNQMNKATGEIKYFLFDTKNQSNSSNSAINTIDEDIEGNLLIGSINGLYKFVRKESRFYQFSVKSNSDYALSNELISCIETDSLGNVWIGTHMGGVNHYNVHQKKFKHIVIEPLPEETNNNNIINSIYTDPKTLWIGTAGSGLYCLDKLTGKYNHFKNIPGDLQSINGNYVSAIKKDNIGNLWIGTWESGLNRVHLNSKPIRFERISEKNGWNSMLNKSITSIHIDSSFVLIGGEYGLDKLITENKNITPVANNQNWTNNISQVRCILKDKQGFFWIGTRLGLYCFHESKLKTSLSDVDITYYRSNADQPNSLPCNFIETLCEDHIGNIWAGTFGHGICQIQRKNNDEVIFRSFNEKDELSNNVIYSIQTDKNGDLWIGTDYGLSRFDITTKKFSNYYASDGLQSNQFFWGASTKGEDGTLYFGGTNGVNYFVPIEIKDIDPMTNVTFTDFKLFNKSVNVGEEEHKKNILSKDISMASEVRLTYKEDIFSIEFSALTYFQPQKINYAYKLEGVDDEWIHTSSTQRFANYRNLDGGKYTFLVKASNSNGEWSQHPTKLDIIITPPFWDTLLFKIFGISLLAFFIAFYFRYRTRILIIQKQSLEEIVKNRTNEIALQKEQLTIQNKEITAQHNELMDLNKKVQHVNQLKLRFFTNISHEFRTPLTLIAGPVKKLLTTNPEPDETKKSLQIIDRNVQRLIHLINQLLDFRKVETNKLELKVSRGDLLSFINEICTSFEQLAQEKQINFTFTHEQINDDQWFDYEKLENILFNLLSNAFKHTPANGEISISLKVNSKIADLNLQASTVIIKVVDTGIGIPAEHLGNIFKRFYQIDTPENIKNRGSGIGLSLTKDLVIAHHGTIHVKSEVGKGSTFTVIIPFQKESFSSNEISDETMIWDNSGLKHKMDSSELSVETNTKKNTSTKNTLKSTDKPTILIVEDNFDLREFVINSLVYNYNILEAENGKTAYEIAKVHNPELIISDIMMPVMDGLELCTRIKNNLLTSHIPVILLTARSLVENWIEGLESGADDYVPKPFDLDLLKAKIKNLLESREKLRKHFSGDVSISSSEITTTKADSDFINKAFEIVEENYTNPEFGVKELVDKMNVSHSLLHKKLKVIVNKSAGDFITIIRLKRAAELLNNSAKNISEVAYEVGFNDPKYFSQKFKRYFGILPSNYIKNK</sequence>
<proteinExistence type="predicted"/>
<dbReference type="SUPFAM" id="SSF52172">
    <property type="entry name" value="CheY-like"/>
    <property type="match status" value="1"/>
</dbReference>
<dbReference type="Pfam" id="PF00512">
    <property type="entry name" value="HisKA"/>
    <property type="match status" value="1"/>
</dbReference>
<keyword evidence="7" id="KW-0067">ATP-binding</keyword>
<keyword evidence="11" id="KW-0804">Transcription</keyword>
<dbReference type="InterPro" id="IPR005467">
    <property type="entry name" value="His_kinase_dom"/>
</dbReference>
<dbReference type="InterPro" id="IPR003661">
    <property type="entry name" value="HisK_dim/P_dom"/>
</dbReference>
<dbReference type="Gene3D" id="1.10.287.130">
    <property type="match status" value="1"/>
</dbReference>
<keyword evidence="8" id="KW-0902">Two-component regulatory system</keyword>
<dbReference type="Pfam" id="PF02518">
    <property type="entry name" value="HATPase_c"/>
    <property type="match status" value="1"/>
</dbReference>
<dbReference type="Pfam" id="PF07494">
    <property type="entry name" value="Reg_prop"/>
    <property type="match status" value="9"/>
</dbReference>
<evidence type="ECO:0000256" key="1">
    <source>
        <dbReference type="ARBA" id="ARBA00000085"/>
    </source>
</evidence>
<keyword evidence="10" id="KW-0238">DNA-binding</keyword>
<evidence type="ECO:0000256" key="7">
    <source>
        <dbReference type="ARBA" id="ARBA00022840"/>
    </source>
</evidence>
<dbReference type="FunFam" id="1.10.287.130:FF:000045">
    <property type="entry name" value="Two-component system sensor histidine kinase/response regulator"/>
    <property type="match status" value="1"/>
</dbReference>
<dbReference type="FunFam" id="3.30.565.10:FF:000037">
    <property type="entry name" value="Hybrid sensor histidine kinase/response regulator"/>
    <property type="match status" value="1"/>
</dbReference>
<evidence type="ECO:0000256" key="10">
    <source>
        <dbReference type="ARBA" id="ARBA00023125"/>
    </source>
</evidence>
<evidence type="ECO:0000256" key="6">
    <source>
        <dbReference type="ARBA" id="ARBA00022777"/>
    </source>
</evidence>
<dbReference type="InterPro" id="IPR036097">
    <property type="entry name" value="HisK_dim/P_sf"/>
</dbReference>
<evidence type="ECO:0000259" key="15">
    <source>
        <dbReference type="PROSITE" id="PS50109"/>
    </source>
</evidence>
<dbReference type="InterPro" id="IPR011006">
    <property type="entry name" value="CheY-like_superfamily"/>
</dbReference>
<dbReference type="FunFam" id="2.60.40.10:FF:000791">
    <property type="entry name" value="Two-component system sensor histidine kinase/response regulator"/>
    <property type="match status" value="1"/>
</dbReference>
<dbReference type="InterPro" id="IPR004358">
    <property type="entry name" value="Sig_transdc_His_kin-like_C"/>
</dbReference>
<comment type="catalytic activity">
    <reaction evidence="1">
        <text>ATP + protein L-histidine = ADP + protein N-phospho-L-histidine.</text>
        <dbReference type="EC" id="2.7.13.3"/>
    </reaction>
</comment>
<evidence type="ECO:0000256" key="11">
    <source>
        <dbReference type="ARBA" id="ARBA00023163"/>
    </source>
</evidence>
<evidence type="ECO:0000256" key="12">
    <source>
        <dbReference type="PROSITE-ProRule" id="PRU00169"/>
    </source>
</evidence>
<evidence type="ECO:0000259" key="16">
    <source>
        <dbReference type="PROSITE" id="PS50110"/>
    </source>
</evidence>
<dbReference type="Pfam" id="PF12833">
    <property type="entry name" value="HTH_18"/>
    <property type="match status" value="1"/>
</dbReference>
<keyword evidence="18" id="KW-1185">Reference proteome</keyword>
<dbReference type="Gene3D" id="3.30.565.10">
    <property type="entry name" value="Histidine kinase-like ATPase, C-terminal domain"/>
    <property type="match status" value="1"/>
</dbReference>
<dbReference type="InterPro" id="IPR013783">
    <property type="entry name" value="Ig-like_fold"/>
</dbReference>
<gene>
    <name evidence="17" type="ORF">SAMN05444281_0478</name>
</gene>
<evidence type="ECO:0000256" key="2">
    <source>
        <dbReference type="ARBA" id="ARBA00012438"/>
    </source>
</evidence>
<dbReference type="CDD" id="cd00082">
    <property type="entry name" value="HisKA"/>
    <property type="match status" value="1"/>
</dbReference>
<accession>A0A1M5SRN8</accession>
<dbReference type="FunFam" id="3.40.50.2300:FF:000138">
    <property type="entry name" value="Two-component system sensor histidine kinase/response regulator"/>
    <property type="match status" value="1"/>
</dbReference>
<dbReference type="GO" id="GO:0005524">
    <property type="term" value="F:ATP binding"/>
    <property type="evidence" value="ECO:0007669"/>
    <property type="project" value="UniProtKB-KW"/>
</dbReference>